<keyword evidence="3" id="KW-0378">Hydrolase</keyword>
<keyword evidence="3" id="KW-0255">Endonuclease</keyword>
<dbReference type="RefSeq" id="WP_275398559.1">
    <property type="nucleotide sequence ID" value="NZ_JAKIHW010000031.1"/>
</dbReference>
<feature type="domain" description="Restriction system protein Mrr-like N-terminal" evidence="2">
    <location>
        <begin position="28"/>
        <end position="114"/>
    </location>
</feature>
<accession>A0A9X4GJL3</accession>
<feature type="domain" description="HNH" evidence="1">
    <location>
        <begin position="166"/>
        <end position="221"/>
    </location>
</feature>
<evidence type="ECO:0000313" key="4">
    <source>
        <dbReference type="Proteomes" id="UP001147005"/>
    </source>
</evidence>
<dbReference type="InterPro" id="IPR002711">
    <property type="entry name" value="HNH"/>
</dbReference>
<dbReference type="Gene3D" id="1.10.30.50">
    <property type="match status" value="1"/>
</dbReference>
<dbReference type="GO" id="GO:0003676">
    <property type="term" value="F:nucleic acid binding"/>
    <property type="evidence" value="ECO:0007669"/>
    <property type="project" value="InterPro"/>
</dbReference>
<dbReference type="AlphaFoldDB" id="A0A9X4GJL3"/>
<dbReference type="Proteomes" id="UP001147005">
    <property type="component" value="Unassembled WGS sequence"/>
</dbReference>
<proteinExistence type="predicted"/>
<dbReference type="Pfam" id="PF01844">
    <property type="entry name" value="HNH"/>
    <property type="match status" value="1"/>
</dbReference>
<reference evidence="3" key="1">
    <citation type="submission" date="2022-01" db="EMBL/GenBank/DDBJ databases">
        <title>Genetic Characterization of Carbapenem-resistant Citrobacter spp. from China: a multicenter study.</title>
        <authorList>
            <person name="Ye L."/>
        </authorList>
    </citation>
    <scope>NUCLEOTIDE SEQUENCE</scope>
    <source>
        <strain evidence="3">IR5432</strain>
    </source>
</reference>
<name>A0A9X4GJL3_9ENTR</name>
<dbReference type="GO" id="GO:0004519">
    <property type="term" value="F:endonuclease activity"/>
    <property type="evidence" value="ECO:0007669"/>
    <property type="project" value="UniProtKB-KW"/>
</dbReference>
<evidence type="ECO:0000313" key="3">
    <source>
        <dbReference type="EMBL" id="MDE9620487.1"/>
    </source>
</evidence>
<dbReference type="CDD" id="cd00085">
    <property type="entry name" value="HNHc"/>
    <property type="match status" value="1"/>
</dbReference>
<sequence>MSGINKKFSGHKNINPLMVINMSFPSYKEIEIPLLLNIYTRGGEVSSSSCYEPLGKEFGLTNEEMNMLLPDDTNRPQWNNMVQWARKKLVDYKYLHNAKESGLGVWKLTPDGIKKAESLSTRLNIDYPDDVPETFYEGAVKQIKVNKYERSKTARDKCIDHYGCQCSVCNMDFEETYGETGKDYIHVHHITPLSDIGERYKLDPVKDLRPVCPNCHAMIHRQKPSLTIEALKTLMKKAQKQKQVSTAC</sequence>
<protein>
    <submittedName>
        <fullName evidence="3">HNH endonuclease</fullName>
    </submittedName>
</protein>
<comment type="caution">
    <text evidence="3">The sequence shown here is derived from an EMBL/GenBank/DDBJ whole genome shotgun (WGS) entry which is preliminary data.</text>
</comment>
<evidence type="ECO:0000259" key="2">
    <source>
        <dbReference type="Pfam" id="PF14338"/>
    </source>
</evidence>
<dbReference type="InterPro" id="IPR025745">
    <property type="entry name" value="Mrr-like_N_dom"/>
</dbReference>
<organism evidence="3 4">
    <name type="scientific">Citrobacter portucalensis</name>
    <dbReference type="NCBI Taxonomy" id="1639133"/>
    <lineage>
        <taxon>Bacteria</taxon>
        <taxon>Pseudomonadati</taxon>
        <taxon>Pseudomonadota</taxon>
        <taxon>Gammaproteobacteria</taxon>
        <taxon>Enterobacterales</taxon>
        <taxon>Enterobacteriaceae</taxon>
        <taxon>Citrobacter</taxon>
        <taxon>Citrobacter freundii complex</taxon>
    </lineage>
</organism>
<dbReference type="EMBL" id="JAKIHW010000031">
    <property type="protein sequence ID" value="MDE9620487.1"/>
    <property type="molecule type" value="Genomic_DNA"/>
</dbReference>
<dbReference type="InterPro" id="IPR003615">
    <property type="entry name" value="HNH_nuc"/>
</dbReference>
<dbReference type="Pfam" id="PF14338">
    <property type="entry name" value="Mrr_N"/>
    <property type="match status" value="1"/>
</dbReference>
<dbReference type="GO" id="GO:0008270">
    <property type="term" value="F:zinc ion binding"/>
    <property type="evidence" value="ECO:0007669"/>
    <property type="project" value="InterPro"/>
</dbReference>
<gene>
    <name evidence="3" type="ORF">L2111_20770</name>
</gene>
<evidence type="ECO:0000259" key="1">
    <source>
        <dbReference type="Pfam" id="PF01844"/>
    </source>
</evidence>
<keyword evidence="3" id="KW-0540">Nuclease</keyword>